<dbReference type="InterPro" id="IPR003593">
    <property type="entry name" value="AAA+_ATPase"/>
</dbReference>
<feature type="domain" description="AAA+ ATPase" evidence="8">
    <location>
        <begin position="52"/>
        <end position="220"/>
    </location>
</feature>
<dbReference type="Pfam" id="PF13304">
    <property type="entry name" value="AAA_21"/>
    <property type="match status" value="1"/>
</dbReference>
<dbReference type="InterPro" id="IPR003959">
    <property type="entry name" value="ATPase_AAA_core"/>
</dbReference>
<keyword evidence="7" id="KW-0472">Membrane</keyword>
<evidence type="ECO:0000313" key="9">
    <source>
        <dbReference type="EMBL" id="MST32506.1"/>
    </source>
</evidence>
<accession>A0ABW9QS93</accession>
<keyword evidence="2" id="KW-0813">Transport</keyword>
<keyword evidence="6" id="KW-0406">Ion transport</keyword>
<organism evidence="9 10">
    <name type="scientific">Acidiferrimicrobium australe</name>
    <dbReference type="NCBI Taxonomy" id="2664430"/>
    <lineage>
        <taxon>Bacteria</taxon>
        <taxon>Bacillati</taxon>
        <taxon>Actinomycetota</taxon>
        <taxon>Acidimicrobiia</taxon>
        <taxon>Acidimicrobiales</taxon>
        <taxon>Acidimicrobiaceae</taxon>
        <taxon>Acidiferrimicrobium</taxon>
    </lineage>
</organism>
<dbReference type="EMBL" id="WJHE01000314">
    <property type="protein sequence ID" value="MST32506.1"/>
    <property type="molecule type" value="Genomic_DNA"/>
</dbReference>
<sequence>MTAARRTGTSRSVGLRRNPGVFLRWVELTPDAPRGGYPFELPAVRGLHTVRFRQVTFLAGDNGSGKSTIAEALALLAGFNAEGGSKHLRFETFATHSTLGEHLRPVWQDRPRWGWFLRAETFYSMASHIASDDELAPKFGHLHRESHGESFLDLALSRFHDQGLYILDEPEAALSAQGQLTLLRLMHDSCAEGSQFIVATHSPMLMAFPGAAIVHLDSSGPQELAWEEVPAVQLWRRYLQDPDSVLRHLLEDDPDS</sequence>
<dbReference type="InterPro" id="IPR027417">
    <property type="entry name" value="P-loop_NTPase"/>
</dbReference>
<evidence type="ECO:0000256" key="1">
    <source>
        <dbReference type="ARBA" id="ARBA00004202"/>
    </source>
</evidence>
<dbReference type="Proteomes" id="UP000437736">
    <property type="component" value="Unassembled WGS sequence"/>
</dbReference>
<comment type="caution">
    <text evidence="9">The sequence shown here is derived from an EMBL/GenBank/DDBJ whole genome shotgun (WGS) entry which is preliminary data.</text>
</comment>
<evidence type="ECO:0000256" key="7">
    <source>
        <dbReference type="ARBA" id="ARBA00023136"/>
    </source>
</evidence>
<gene>
    <name evidence="9" type="ORF">GHK86_07195</name>
</gene>
<reference evidence="9 10" key="1">
    <citation type="submission" date="2019-11" db="EMBL/GenBank/DDBJ databases">
        <title>Acidiferrimicrobium australis gen. nov., sp. nov., an acidophilic and obligately heterotrophic, member of the Actinobacteria that catalyses dissimilatory oxido- reduction of iron isolated from metal-rich acidic water in Chile.</title>
        <authorList>
            <person name="Gonzalez D."/>
            <person name="Huber K."/>
            <person name="Hedrich S."/>
            <person name="Rojas-Villalobos C."/>
            <person name="Quatrini R."/>
            <person name="Dinamarca M.A."/>
            <person name="Schwarz A."/>
            <person name="Canales C."/>
            <person name="Nancucheo I."/>
        </authorList>
    </citation>
    <scope>NUCLEOTIDE SEQUENCE [LARGE SCALE GENOMIC DNA]</scope>
    <source>
        <strain evidence="9 10">USS-CCA1</strain>
    </source>
</reference>
<dbReference type="CDD" id="cd00267">
    <property type="entry name" value="ABC_ATPase"/>
    <property type="match status" value="1"/>
</dbReference>
<proteinExistence type="predicted"/>
<dbReference type="SMART" id="SM00382">
    <property type="entry name" value="AAA"/>
    <property type="match status" value="1"/>
</dbReference>
<dbReference type="PANTHER" id="PTHR42771:SF2">
    <property type="entry name" value="IRON(3+)-HYDROXAMATE IMPORT ATP-BINDING PROTEIN FHUC"/>
    <property type="match status" value="1"/>
</dbReference>
<evidence type="ECO:0000256" key="6">
    <source>
        <dbReference type="ARBA" id="ARBA00023065"/>
    </source>
</evidence>
<dbReference type="InterPro" id="IPR051535">
    <property type="entry name" value="Siderophore_ABC-ATPase"/>
</dbReference>
<evidence type="ECO:0000256" key="4">
    <source>
        <dbReference type="ARBA" id="ARBA00022496"/>
    </source>
</evidence>
<keyword evidence="10" id="KW-1185">Reference proteome</keyword>
<dbReference type="PANTHER" id="PTHR42771">
    <property type="entry name" value="IRON(3+)-HYDROXAMATE IMPORT ATP-BINDING PROTEIN FHUC"/>
    <property type="match status" value="1"/>
</dbReference>
<name>A0ABW9QS93_9ACTN</name>
<protein>
    <submittedName>
        <fullName evidence="9">AAA family ATPase</fullName>
    </submittedName>
</protein>
<keyword evidence="5" id="KW-0408">Iron</keyword>
<evidence type="ECO:0000259" key="8">
    <source>
        <dbReference type="SMART" id="SM00382"/>
    </source>
</evidence>
<comment type="subcellular location">
    <subcellularLocation>
        <location evidence="1">Cell membrane</location>
        <topology evidence="1">Peripheral membrane protein</topology>
    </subcellularLocation>
</comment>
<keyword evidence="4" id="KW-0410">Iron transport</keyword>
<evidence type="ECO:0000256" key="5">
    <source>
        <dbReference type="ARBA" id="ARBA00023004"/>
    </source>
</evidence>
<keyword evidence="3" id="KW-1003">Cell membrane</keyword>
<evidence type="ECO:0000313" key="10">
    <source>
        <dbReference type="Proteomes" id="UP000437736"/>
    </source>
</evidence>
<evidence type="ECO:0000256" key="2">
    <source>
        <dbReference type="ARBA" id="ARBA00022448"/>
    </source>
</evidence>
<evidence type="ECO:0000256" key="3">
    <source>
        <dbReference type="ARBA" id="ARBA00022475"/>
    </source>
</evidence>
<dbReference type="SUPFAM" id="SSF52540">
    <property type="entry name" value="P-loop containing nucleoside triphosphate hydrolases"/>
    <property type="match status" value="1"/>
</dbReference>
<dbReference type="Gene3D" id="3.40.50.300">
    <property type="entry name" value="P-loop containing nucleotide triphosphate hydrolases"/>
    <property type="match status" value="2"/>
</dbReference>